<keyword evidence="3" id="KW-1185">Reference proteome</keyword>
<dbReference type="InterPro" id="IPR010982">
    <property type="entry name" value="Lambda_DNA-bd_dom_sf"/>
</dbReference>
<proteinExistence type="predicted"/>
<gene>
    <name evidence="2" type="ORF">NAT50_11750</name>
</gene>
<protein>
    <submittedName>
        <fullName evidence="2">Helix-turn-helix domain-containing protein</fullName>
    </submittedName>
</protein>
<organism evidence="2 3">
    <name type="scientific">Flavobacterium luminosum</name>
    <dbReference type="NCBI Taxonomy" id="2949086"/>
    <lineage>
        <taxon>Bacteria</taxon>
        <taxon>Pseudomonadati</taxon>
        <taxon>Bacteroidota</taxon>
        <taxon>Flavobacteriia</taxon>
        <taxon>Flavobacteriales</taxon>
        <taxon>Flavobacteriaceae</taxon>
        <taxon>Flavobacterium</taxon>
    </lineage>
</organism>
<dbReference type="InterPro" id="IPR001387">
    <property type="entry name" value="Cro/C1-type_HTH"/>
</dbReference>
<dbReference type="CDD" id="cd00093">
    <property type="entry name" value="HTH_XRE"/>
    <property type="match status" value="1"/>
</dbReference>
<dbReference type="SUPFAM" id="SSF47413">
    <property type="entry name" value="lambda repressor-like DNA-binding domains"/>
    <property type="match status" value="1"/>
</dbReference>
<name>A0ABT0TRV4_9FLAO</name>
<dbReference type="EMBL" id="JAMLJM010000011">
    <property type="protein sequence ID" value="MCL9810031.1"/>
    <property type="molecule type" value="Genomic_DNA"/>
</dbReference>
<accession>A0ABT0TRV4</accession>
<dbReference type="RefSeq" id="WP_250593420.1">
    <property type="nucleotide sequence ID" value="NZ_JAMLJM010000011.1"/>
</dbReference>
<dbReference type="Gene3D" id="1.10.260.40">
    <property type="entry name" value="lambda repressor-like DNA-binding domains"/>
    <property type="match status" value="1"/>
</dbReference>
<dbReference type="Pfam" id="PF01381">
    <property type="entry name" value="HTH_3"/>
    <property type="match status" value="1"/>
</dbReference>
<dbReference type="PROSITE" id="PS50943">
    <property type="entry name" value="HTH_CROC1"/>
    <property type="match status" value="1"/>
</dbReference>
<evidence type="ECO:0000313" key="2">
    <source>
        <dbReference type="EMBL" id="MCL9810031.1"/>
    </source>
</evidence>
<reference evidence="2 3" key="1">
    <citation type="submission" date="2022-05" db="EMBL/GenBank/DDBJ databases">
        <title>Flavobacterium sp., isolated from activated sludge.</title>
        <authorList>
            <person name="Ran Q."/>
        </authorList>
    </citation>
    <scope>NUCLEOTIDE SEQUENCE [LARGE SCALE GENOMIC DNA]</scope>
    <source>
        <strain evidence="2 3">HXWNR70</strain>
    </source>
</reference>
<dbReference type="SMART" id="SM00530">
    <property type="entry name" value="HTH_XRE"/>
    <property type="match status" value="1"/>
</dbReference>
<evidence type="ECO:0000259" key="1">
    <source>
        <dbReference type="PROSITE" id="PS50943"/>
    </source>
</evidence>
<sequence>MNNQFGNKIRILREEHKMLLRQLASLLDMDTAQLSKIERGERNAKKETVLKMAKILKVVPDELVTLWLADQIYDVVKDENTALKAMMVAKESVKHSKKEKE</sequence>
<evidence type="ECO:0000313" key="3">
    <source>
        <dbReference type="Proteomes" id="UP001317191"/>
    </source>
</evidence>
<comment type="caution">
    <text evidence="2">The sequence shown here is derived from an EMBL/GenBank/DDBJ whole genome shotgun (WGS) entry which is preliminary data.</text>
</comment>
<dbReference type="Proteomes" id="UP001317191">
    <property type="component" value="Unassembled WGS sequence"/>
</dbReference>
<feature type="domain" description="HTH cro/C1-type" evidence="1">
    <location>
        <begin position="9"/>
        <end position="63"/>
    </location>
</feature>